<gene>
    <name evidence="2" type="ORF">PAXINDRAFT_13006</name>
</gene>
<dbReference type="PROSITE" id="PS50082">
    <property type="entry name" value="WD_REPEATS_2"/>
    <property type="match status" value="1"/>
</dbReference>
<dbReference type="EMBL" id="KN819345">
    <property type="protein sequence ID" value="KIJ14089.1"/>
    <property type="molecule type" value="Genomic_DNA"/>
</dbReference>
<name>A0A0C9SWW3_PAXIN</name>
<sequence>MSPLNDNAVNATWSVQGLPVPPLVLHGDRDAAQIHSVAFLSDGKRLIGGSHDESVRAWKLEDGHQVGTLIEEAGQVHTRSRSSPMASS</sequence>
<dbReference type="Gene3D" id="2.130.10.10">
    <property type="entry name" value="YVTN repeat-like/Quinoprotein amine dehydrogenase"/>
    <property type="match status" value="1"/>
</dbReference>
<reference evidence="3" key="2">
    <citation type="submission" date="2015-01" db="EMBL/GenBank/DDBJ databases">
        <title>Evolutionary Origins and Diversification of the Mycorrhizal Mutualists.</title>
        <authorList>
            <consortium name="DOE Joint Genome Institute"/>
            <consortium name="Mycorrhizal Genomics Consortium"/>
            <person name="Kohler A."/>
            <person name="Kuo A."/>
            <person name="Nagy L.G."/>
            <person name="Floudas D."/>
            <person name="Copeland A."/>
            <person name="Barry K.W."/>
            <person name="Cichocki N."/>
            <person name="Veneault-Fourrey C."/>
            <person name="LaButti K."/>
            <person name="Lindquist E.A."/>
            <person name="Lipzen A."/>
            <person name="Lundell T."/>
            <person name="Morin E."/>
            <person name="Murat C."/>
            <person name="Riley R."/>
            <person name="Ohm R."/>
            <person name="Sun H."/>
            <person name="Tunlid A."/>
            <person name="Henrissat B."/>
            <person name="Grigoriev I.V."/>
            <person name="Hibbett D.S."/>
            <person name="Martin F."/>
        </authorList>
    </citation>
    <scope>NUCLEOTIDE SEQUENCE [LARGE SCALE GENOMIC DNA]</scope>
    <source>
        <strain evidence="3">ATCC 200175</strain>
    </source>
</reference>
<dbReference type="HOGENOM" id="CLU_2469740_0_0_1"/>
<evidence type="ECO:0000313" key="2">
    <source>
        <dbReference type="EMBL" id="KIJ14089.1"/>
    </source>
</evidence>
<keyword evidence="3" id="KW-1185">Reference proteome</keyword>
<keyword evidence="1" id="KW-0853">WD repeat</keyword>
<dbReference type="SUPFAM" id="SSF50978">
    <property type="entry name" value="WD40 repeat-like"/>
    <property type="match status" value="1"/>
</dbReference>
<reference evidence="2 3" key="1">
    <citation type="submission" date="2014-06" db="EMBL/GenBank/DDBJ databases">
        <authorList>
            <consortium name="DOE Joint Genome Institute"/>
            <person name="Kuo A."/>
            <person name="Kohler A."/>
            <person name="Nagy L.G."/>
            <person name="Floudas D."/>
            <person name="Copeland A."/>
            <person name="Barry K.W."/>
            <person name="Cichocki N."/>
            <person name="Veneault-Fourrey C."/>
            <person name="LaButti K."/>
            <person name="Lindquist E.A."/>
            <person name="Lipzen A."/>
            <person name="Lundell T."/>
            <person name="Morin E."/>
            <person name="Murat C."/>
            <person name="Sun H."/>
            <person name="Tunlid A."/>
            <person name="Henrissat B."/>
            <person name="Grigoriev I.V."/>
            <person name="Hibbett D.S."/>
            <person name="Martin F."/>
            <person name="Nordberg H.P."/>
            <person name="Cantor M.N."/>
            <person name="Hua S.X."/>
        </authorList>
    </citation>
    <scope>NUCLEOTIDE SEQUENCE [LARGE SCALE GENOMIC DNA]</scope>
    <source>
        <strain evidence="2 3">ATCC 200175</strain>
    </source>
</reference>
<evidence type="ECO:0000313" key="3">
    <source>
        <dbReference type="Proteomes" id="UP000053647"/>
    </source>
</evidence>
<accession>A0A0C9SWW3</accession>
<dbReference type="Proteomes" id="UP000053647">
    <property type="component" value="Unassembled WGS sequence"/>
</dbReference>
<proteinExistence type="predicted"/>
<feature type="repeat" description="WD" evidence="1">
    <location>
        <begin position="27"/>
        <end position="68"/>
    </location>
</feature>
<dbReference type="InterPro" id="IPR001680">
    <property type="entry name" value="WD40_rpt"/>
</dbReference>
<dbReference type="AlphaFoldDB" id="A0A0C9SWW3"/>
<dbReference type="InterPro" id="IPR036322">
    <property type="entry name" value="WD40_repeat_dom_sf"/>
</dbReference>
<dbReference type="OrthoDB" id="3267146at2759"/>
<dbReference type="InterPro" id="IPR015943">
    <property type="entry name" value="WD40/YVTN_repeat-like_dom_sf"/>
</dbReference>
<organism evidence="2 3">
    <name type="scientific">Paxillus involutus ATCC 200175</name>
    <dbReference type="NCBI Taxonomy" id="664439"/>
    <lineage>
        <taxon>Eukaryota</taxon>
        <taxon>Fungi</taxon>
        <taxon>Dikarya</taxon>
        <taxon>Basidiomycota</taxon>
        <taxon>Agaricomycotina</taxon>
        <taxon>Agaricomycetes</taxon>
        <taxon>Agaricomycetidae</taxon>
        <taxon>Boletales</taxon>
        <taxon>Paxilineae</taxon>
        <taxon>Paxillaceae</taxon>
        <taxon>Paxillus</taxon>
    </lineage>
</organism>
<evidence type="ECO:0000256" key="1">
    <source>
        <dbReference type="PROSITE-ProRule" id="PRU00221"/>
    </source>
</evidence>
<protein>
    <submittedName>
        <fullName evidence="2">Uncharacterized protein</fullName>
    </submittedName>
</protein>